<reference evidence="3" key="1">
    <citation type="journal article" date="2019" name="bioRxiv">
        <title>Genomics, evolutionary history and diagnostics of the Alternaria alternata species group including apple and Asian pear pathotypes.</title>
        <authorList>
            <person name="Armitage A.D."/>
            <person name="Cockerton H.M."/>
            <person name="Sreenivasaprasad S."/>
            <person name="Woodhall J.W."/>
            <person name="Lane C.R."/>
            <person name="Harrison R.J."/>
            <person name="Clarkson J.P."/>
        </authorList>
    </citation>
    <scope>NUCLEOTIDE SEQUENCE [LARGE SCALE GENOMIC DNA]</scope>
    <source>
        <strain evidence="3">FERA 1177</strain>
    </source>
</reference>
<dbReference type="EMBL" id="PDXD01000176">
    <property type="protein sequence ID" value="RYN56796.1"/>
    <property type="molecule type" value="Genomic_DNA"/>
</dbReference>
<dbReference type="Proteomes" id="UP000291422">
    <property type="component" value="Unassembled WGS sequence"/>
</dbReference>
<dbReference type="AlphaFoldDB" id="A0A4V1WNX5"/>
<gene>
    <name evidence="2" type="ORF">AA0117_g13244</name>
</gene>
<evidence type="ECO:0000256" key="1">
    <source>
        <dbReference type="SAM" id="SignalP"/>
    </source>
</evidence>
<organism evidence="2 3">
    <name type="scientific">Alternaria alternata</name>
    <name type="common">Alternaria rot fungus</name>
    <name type="synonym">Torula alternata</name>
    <dbReference type="NCBI Taxonomy" id="5599"/>
    <lineage>
        <taxon>Eukaryota</taxon>
        <taxon>Fungi</taxon>
        <taxon>Dikarya</taxon>
        <taxon>Ascomycota</taxon>
        <taxon>Pezizomycotina</taxon>
        <taxon>Dothideomycetes</taxon>
        <taxon>Pleosporomycetidae</taxon>
        <taxon>Pleosporales</taxon>
        <taxon>Pleosporineae</taxon>
        <taxon>Pleosporaceae</taxon>
        <taxon>Alternaria</taxon>
        <taxon>Alternaria sect. Alternaria</taxon>
        <taxon>Alternaria alternata complex</taxon>
    </lineage>
</organism>
<protein>
    <submittedName>
        <fullName evidence="2">Uncharacterized protein</fullName>
    </submittedName>
</protein>
<comment type="caution">
    <text evidence="2">The sequence shown here is derived from an EMBL/GenBank/DDBJ whole genome shotgun (WGS) entry which is preliminary data.</text>
</comment>
<name>A0A4V1WNX5_ALTAL</name>
<feature type="chain" id="PRO_5020687598" evidence="1">
    <location>
        <begin position="20"/>
        <end position="314"/>
    </location>
</feature>
<feature type="signal peptide" evidence="1">
    <location>
        <begin position="1"/>
        <end position="19"/>
    </location>
</feature>
<proteinExistence type="predicted"/>
<evidence type="ECO:0000313" key="2">
    <source>
        <dbReference type="EMBL" id="RYN56796.1"/>
    </source>
</evidence>
<keyword evidence="1" id="KW-0732">Signal</keyword>
<evidence type="ECO:0000313" key="3">
    <source>
        <dbReference type="Proteomes" id="UP000291422"/>
    </source>
</evidence>
<sequence length="314" mass="35184">MKSLAYMLVAGRLSSLAWGERSCMAGETQAEDLPGPLASADPTPDLGYDELWRLQNDFYGRWIRPNNIKEAESINSTIQGRVSDTRTFVGRELNTEYIFGLFAPSESLSIIGNPYQYEITQFAAVRNIAAATALVHFTFPAFHNVSLPVAINTWMTWNSARQMTQYDVVFKWFGNLFQTLVSSMGGRPEEASRQVVEKMATSICNSHSEYCHGPNKQYKTWEGCYRFLTEETRMGQSFELGMDTLMCRSVHERMVRSRPWLHCPHIGPTGGGECDDSISYVEKVEERLDANSPWIASVPVVSSAPVAPASLPLL</sequence>
<accession>A0A4V1WNX5</accession>